<sequence>MTVTQNSRSHWYCGSPGHIGSISFSTLMSPPGPVIPLTDPETYMRQKLAEAAYSAKGMASRASAELHSRAVYHCRAGFTAAVTRKKQYFLQSARIDVEVPSSQLSKKEKEAFLKDLVSVLFNASTKTLRATDLCLEAAEGRLGIRFRFHSGGFRVPDTTALKVVLSSLKLDVNDAATEPAPDSTVQGYARTFTLQNRGEHSLEGTFSRDTMLKHIHPMYHKFVPLLSQGRNGEGVCSQVAERVQGGSAETWVAHVHQPRPSAGPISLRNASTLALIQACLATNRDAGSTYYPLPFHPYLH</sequence>
<dbReference type="EMBL" id="OR096706">
    <property type="protein sequence ID" value="XBY87785.1"/>
    <property type="molecule type" value="Genomic_DNA"/>
</dbReference>
<organism evidence="1">
    <name type="scientific">Psittacine aviadenovirus B</name>
    <dbReference type="NCBI Taxonomy" id="2169709"/>
    <lineage>
        <taxon>Viruses</taxon>
        <taxon>Varidnaviria</taxon>
        <taxon>Bamfordvirae</taxon>
        <taxon>Preplasmiviricota</taxon>
        <taxon>Polisuviricotina</taxon>
        <taxon>Pharingeaviricetes</taxon>
        <taxon>Rowavirales</taxon>
        <taxon>Adenoviridae</taxon>
        <taxon>Aviadenovirus</taxon>
        <taxon>Aviadenovirus rubri</taxon>
    </lineage>
</organism>
<accession>A0AB38ZPE6</accession>
<protein>
    <submittedName>
        <fullName evidence="1">Uncharacterized protein</fullName>
    </submittedName>
</protein>
<proteinExistence type="predicted"/>
<name>A0AB38ZPE6_9ADEN</name>
<evidence type="ECO:0000313" key="1">
    <source>
        <dbReference type="EMBL" id="XBY87785.1"/>
    </source>
</evidence>
<reference evidence="1" key="1">
    <citation type="submission" date="2023-06" db="EMBL/GenBank/DDBJ databases">
        <title>Identification of a novel pathogenic adenovirus species in African Grey Parrot unveils distinct lineage within aviadenoviruses.</title>
        <authorList>
            <person name="Das T."/>
            <person name="Raidal S."/>
            <person name="Das S."/>
        </authorList>
    </citation>
    <scope>NUCLEOTIDE SEQUENCE</scope>
    <source>
        <strain evidence="1">CS23-0540</strain>
    </source>
</reference>